<evidence type="ECO:0000256" key="5">
    <source>
        <dbReference type="ARBA" id="ARBA00023015"/>
    </source>
</evidence>
<evidence type="ECO:0000256" key="7">
    <source>
        <dbReference type="ARBA" id="ARBA00023163"/>
    </source>
</evidence>
<keyword evidence="5" id="KW-0805">Transcription regulation</keyword>
<dbReference type="InterPro" id="IPR050274">
    <property type="entry name" value="Nuclear_hormone_rcpt_NR2"/>
</dbReference>
<dbReference type="GO" id="GO:0043565">
    <property type="term" value="F:sequence-specific DNA binding"/>
    <property type="evidence" value="ECO:0007669"/>
    <property type="project" value="InterPro"/>
</dbReference>
<keyword evidence="11" id="KW-1185">Reference proteome</keyword>
<dbReference type="PROSITE" id="PS51030">
    <property type="entry name" value="NUCLEAR_REC_DBD_2"/>
    <property type="match status" value="1"/>
</dbReference>
<organism evidence="11 12">
    <name type="scientific">Heterorhabditis bacteriophora</name>
    <name type="common">Entomopathogenic nematode worm</name>
    <dbReference type="NCBI Taxonomy" id="37862"/>
    <lineage>
        <taxon>Eukaryota</taxon>
        <taxon>Metazoa</taxon>
        <taxon>Ecdysozoa</taxon>
        <taxon>Nematoda</taxon>
        <taxon>Chromadorea</taxon>
        <taxon>Rhabditida</taxon>
        <taxon>Rhabditina</taxon>
        <taxon>Rhabditomorpha</taxon>
        <taxon>Strongyloidea</taxon>
        <taxon>Heterorhabditidae</taxon>
        <taxon>Heterorhabditis</taxon>
    </lineage>
</organism>
<dbReference type="Pfam" id="PF00105">
    <property type="entry name" value="zf-C4"/>
    <property type="match status" value="1"/>
</dbReference>
<keyword evidence="6" id="KW-0238">DNA-binding</keyword>
<evidence type="ECO:0000256" key="1">
    <source>
        <dbReference type="ARBA" id="ARBA00005993"/>
    </source>
</evidence>
<keyword evidence="3" id="KW-0863">Zinc-finger</keyword>
<dbReference type="InterPro" id="IPR013088">
    <property type="entry name" value="Znf_NHR/GATA"/>
</dbReference>
<dbReference type="InterPro" id="IPR001628">
    <property type="entry name" value="Znf_hrmn_rcpt"/>
</dbReference>
<dbReference type="Gene3D" id="3.30.50.10">
    <property type="entry name" value="Erythroid Transcription Factor GATA-1, subunit A"/>
    <property type="match status" value="1"/>
</dbReference>
<protein>
    <submittedName>
        <fullName evidence="12">Nuclear receptor domain-containing protein</fullName>
    </submittedName>
</protein>
<dbReference type="GO" id="GO:0003700">
    <property type="term" value="F:DNA-binding transcription factor activity"/>
    <property type="evidence" value="ECO:0007669"/>
    <property type="project" value="InterPro"/>
</dbReference>
<evidence type="ECO:0000259" key="10">
    <source>
        <dbReference type="PROSITE" id="PS51030"/>
    </source>
</evidence>
<proteinExistence type="inferred from homology"/>
<feature type="domain" description="Nuclear receptor" evidence="10">
    <location>
        <begin position="116"/>
        <end position="152"/>
    </location>
</feature>
<dbReference type="PANTHER" id="PTHR24083">
    <property type="entry name" value="NUCLEAR HORMONE RECEPTOR"/>
    <property type="match status" value="1"/>
</dbReference>
<evidence type="ECO:0000256" key="9">
    <source>
        <dbReference type="ARBA" id="ARBA00023242"/>
    </source>
</evidence>
<sequence>MTENVRLIKYEVTIEHHLNVIKAVETAPADLTARIYNEQTRDIEDQLMNNNTKAPDRTDKVVEQSHKTLKIFRDSKQTVVGALLARFTTLMLGRKAVKKDLDTDEDDAMWNRFKDTCKIVDGCYLASIRCACRHCRFEKCLLVGMDRNAIQQNRDPIGYTKRTRRYPLIKRAQSSDECSLKDGHGVTLSTAGCTMEQIADVVKRSRKAIINPLNLQEEYDTKKSSGRPNNLNDHEKGKFCGLRRITRSASLESVGLVALMLQHLRCGEC</sequence>
<evidence type="ECO:0000256" key="4">
    <source>
        <dbReference type="ARBA" id="ARBA00022833"/>
    </source>
</evidence>
<accession>A0A1I7XL56</accession>
<evidence type="ECO:0000256" key="3">
    <source>
        <dbReference type="ARBA" id="ARBA00022771"/>
    </source>
</evidence>
<dbReference type="SUPFAM" id="SSF57716">
    <property type="entry name" value="Glucocorticoid receptor-like (DNA-binding domain)"/>
    <property type="match status" value="1"/>
</dbReference>
<dbReference type="WBParaSite" id="Hba_18230">
    <property type="protein sequence ID" value="Hba_18230"/>
    <property type="gene ID" value="Hba_18230"/>
</dbReference>
<dbReference type="GO" id="GO:0008270">
    <property type="term" value="F:zinc ion binding"/>
    <property type="evidence" value="ECO:0007669"/>
    <property type="project" value="UniProtKB-KW"/>
</dbReference>
<name>A0A1I7XL56_HETBA</name>
<keyword evidence="9" id="KW-0539">Nucleus</keyword>
<evidence type="ECO:0000256" key="8">
    <source>
        <dbReference type="ARBA" id="ARBA00023170"/>
    </source>
</evidence>
<dbReference type="Proteomes" id="UP000095283">
    <property type="component" value="Unplaced"/>
</dbReference>
<keyword evidence="8" id="KW-0675">Receptor</keyword>
<keyword evidence="4" id="KW-0862">Zinc</keyword>
<keyword evidence="2" id="KW-0479">Metal-binding</keyword>
<comment type="similarity">
    <text evidence="1">Belongs to the nuclear hormone receptor family.</text>
</comment>
<evidence type="ECO:0000256" key="6">
    <source>
        <dbReference type="ARBA" id="ARBA00023125"/>
    </source>
</evidence>
<evidence type="ECO:0000256" key="2">
    <source>
        <dbReference type="ARBA" id="ARBA00022723"/>
    </source>
</evidence>
<dbReference type="AlphaFoldDB" id="A0A1I7XL56"/>
<dbReference type="SMART" id="SM00399">
    <property type="entry name" value="ZnF_C4"/>
    <property type="match status" value="1"/>
</dbReference>
<evidence type="ECO:0000313" key="11">
    <source>
        <dbReference type="Proteomes" id="UP000095283"/>
    </source>
</evidence>
<reference evidence="12" key="1">
    <citation type="submission" date="2016-11" db="UniProtKB">
        <authorList>
            <consortium name="WormBaseParasite"/>
        </authorList>
    </citation>
    <scope>IDENTIFICATION</scope>
</reference>
<evidence type="ECO:0000313" key="12">
    <source>
        <dbReference type="WBParaSite" id="Hba_18230"/>
    </source>
</evidence>
<keyword evidence="7" id="KW-0804">Transcription</keyword>